<protein>
    <submittedName>
        <fullName evidence="6">BCL2 interacting protein 2</fullName>
    </submittedName>
</protein>
<evidence type="ECO:0000256" key="4">
    <source>
        <dbReference type="SAM" id="Phobius"/>
    </source>
</evidence>
<dbReference type="InterPro" id="IPR001251">
    <property type="entry name" value="CRAL-TRIO_dom"/>
</dbReference>
<comment type="subcellular location">
    <subcellularLocation>
        <location evidence="1">Cytoplasm</location>
    </subcellularLocation>
</comment>
<dbReference type="PANTHER" id="PTHR12112">
    <property type="entry name" value="BNIP - RELATED"/>
    <property type="match status" value="1"/>
</dbReference>
<dbReference type="SMART" id="SM00516">
    <property type="entry name" value="SEC14"/>
    <property type="match status" value="1"/>
</dbReference>
<keyword evidence="4" id="KW-1133">Transmembrane helix</keyword>
<feature type="compositionally biased region" description="Acidic residues" evidence="3">
    <location>
        <begin position="72"/>
        <end position="99"/>
    </location>
</feature>
<dbReference type="FunFam" id="3.40.525.10:FF:000001">
    <property type="entry name" value="BCL2/adenovirus E1B protein-interacting protein 2"/>
    <property type="match status" value="1"/>
</dbReference>
<keyword evidence="4" id="KW-0812">Transmembrane</keyword>
<organism evidence="6 7">
    <name type="scientific">Sparus aurata</name>
    <name type="common">Gilthead sea bream</name>
    <dbReference type="NCBI Taxonomy" id="8175"/>
    <lineage>
        <taxon>Eukaryota</taxon>
        <taxon>Metazoa</taxon>
        <taxon>Chordata</taxon>
        <taxon>Craniata</taxon>
        <taxon>Vertebrata</taxon>
        <taxon>Euteleostomi</taxon>
        <taxon>Actinopterygii</taxon>
        <taxon>Neopterygii</taxon>
        <taxon>Teleostei</taxon>
        <taxon>Neoteleostei</taxon>
        <taxon>Acanthomorphata</taxon>
        <taxon>Eupercaria</taxon>
        <taxon>Spariformes</taxon>
        <taxon>Sparidae</taxon>
        <taxon>Sparus</taxon>
    </lineage>
</organism>
<proteinExistence type="predicted"/>
<keyword evidence="4" id="KW-0472">Membrane</keyword>
<gene>
    <name evidence="6" type="primary">BNIP2</name>
    <name evidence="6" type="synonym">bnip2</name>
</gene>
<feature type="transmembrane region" description="Helical" evidence="4">
    <location>
        <begin position="161"/>
        <end position="180"/>
    </location>
</feature>
<dbReference type="CDD" id="cd00170">
    <property type="entry name" value="SEC14"/>
    <property type="match status" value="1"/>
</dbReference>
<dbReference type="PANTHER" id="PTHR12112:SF12">
    <property type="entry name" value="BCL2_ADENOVIRUS E1B 19 KDA PROTEIN-INTERACTING PROTEIN 2"/>
    <property type="match status" value="1"/>
</dbReference>
<feature type="compositionally biased region" description="Basic and acidic residues" evidence="3">
    <location>
        <begin position="1"/>
        <end position="20"/>
    </location>
</feature>
<dbReference type="Pfam" id="PF13716">
    <property type="entry name" value="CRAL_TRIO_2"/>
    <property type="match status" value="1"/>
</dbReference>
<dbReference type="Pfam" id="PF12496">
    <property type="entry name" value="BNIP2"/>
    <property type="match status" value="1"/>
</dbReference>
<evidence type="ECO:0000259" key="5">
    <source>
        <dbReference type="PROSITE" id="PS50191"/>
    </source>
</evidence>
<feature type="region of interest" description="Disordered" evidence="3">
    <location>
        <begin position="1"/>
        <end position="100"/>
    </location>
</feature>
<dbReference type="AlphaFoldDB" id="A0A671Y5V1"/>
<sequence length="377" mass="43617">MEGVELKEEWQDEDFPRPLPEEEELEDELFAGTSEEADPGYAMNHGKKAKKKLAAPEISLTLDRSEGSLLSDELDESTELDLDDIDTPSDNSNEFEWEDDLPKPKTTELLQKGVESVQEYSVSEEREEGRRWRIFRIGDQEHRVDMKAIEPYKRVISHGGYYGDGLNAIIVFAVCFMPESNQPNYRYIMDNLFKYVIGTLELLVAENYMIVYLNGATSRKKMPTVGWLRKCYQQIDRRLRKNLKSLIIVHPSWFIRTLLAITKPFISSKFSQKIKYVYSLADLAELVPMEYVSIPDCIKQNGICTIHISPNFPQQNSDISQNNEHSQPISMIVLRTLYVLLVMQKHKYLFYLFFIVMHYLSSLNFSTSVSMTGNNCI</sequence>
<dbReference type="Proteomes" id="UP000472265">
    <property type="component" value="Chromosome 8"/>
</dbReference>
<dbReference type="GeneTree" id="ENSGT00940000158531"/>
<evidence type="ECO:0000256" key="3">
    <source>
        <dbReference type="SAM" id="MobiDB-lite"/>
    </source>
</evidence>
<evidence type="ECO:0000313" key="7">
    <source>
        <dbReference type="Proteomes" id="UP000472265"/>
    </source>
</evidence>
<feature type="transmembrane region" description="Helical" evidence="4">
    <location>
        <begin position="348"/>
        <end position="365"/>
    </location>
</feature>
<reference evidence="6" key="1">
    <citation type="submission" date="2021-04" db="EMBL/GenBank/DDBJ databases">
        <authorList>
            <consortium name="Wellcome Sanger Institute Data Sharing"/>
        </authorList>
    </citation>
    <scope>NUCLEOTIDE SEQUENCE [LARGE SCALE GENOMIC DNA]</scope>
</reference>
<feature type="transmembrane region" description="Helical" evidence="4">
    <location>
        <begin position="192"/>
        <end position="213"/>
    </location>
</feature>
<feature type="domain" description="CRAL-TRIO" evidence="5">
    <location>
        <begin position="149"/>
        <end position="296"/>
    </location>
</feature>
<dbReference type="PROSITE" id="PS50191">
    <property type="entry name" value="CRAL_TRIO"/>
    <property type="match status" value="1"/>
</dbReference>
<dbReference type="SUPFAM" id="SSF52087">
    <property type="entry name" value="CRAL/TRIO domain"/>
    <property type="match status" value="1"/>
</dbReference>
<reference evidence="6" key="2">
    <citation type="submission" date="2025-08" db="UniProtKB">
        <authorList>
            <consortium name="Ensembl"/>
        </authorList>
    </citation>
    <scope>IDENTIFICATION</scope>
</reference>
<reference evidence="6" key="3">
    <citation type="submission" date="2025-09" db="UniProtKB">
        <authorList>
            <consortium name="Ensembl"/>
        </authorList>
    </citation>
    <scope>IDENTIFICATION</scope>
</reference>
<keyword evidence="7" id="KW-1185">Reference proteome</keyword>
<dbReference type="OMA" id="SWYRTKK"/>
<evidence type="ECO:0000256" key="1">
    <source>
        <dbReference type="ARBA" id="ARBA00004496"/>
    </source>
</evidence>
<dbReference type="GO" id="GO:0006915">
    <property type="term" value="P:apoptotic process"/>
    <property type="evidence" value="ECO:0007669"/>
    <property type="project" value="TreeGrafter"/>
</dbReference>
<dbReference type="Ensembl" id="ENSSAUT00010061796.1">
    <property type="protein sequence ID" value="ENSSAUP00010058894.1"/>
    <property type="gene ID" value="ENSSAUG00010023991.1"/>
</dbReference>
<dbReference type="GO" id="GO:0005737">
    <property type="term" value="C:cytoplasm"/>
    <property type="evidence" value="ECO:0007669"/>
    <property type="project" value="UniProtKB-SubCell"/>
</dbReference>
<dbReference type="InterPro" id="IPR036865">
    <property type="entry name" value="CRAL-TRIO_dom_sf"/>
</dbReference>
<dbReference type="InterPro" id="IPR022181">
    <property type="entry name" value="Bcl2-/adenovirus-E1B"/>
</dbReference>
<accession>A0A671Y5V1</accession>
<evidence type="ECO:0000313" key="6">
    <source>
        <dbReference type="Ensembl" id="ENSSAUP00010058894.1"/>
    </source>
</evidence>
<evidence type="ECO:0000256" key="2">
    <source>
        <dbReference type="ARBA" id="ARBA00022490"/>
    </source>
</evidence>
<name>A0A671Y5V1_SPAAU</name>
<keyword evidence="2" id="KW-0963">Cytoplasm</keyword>
<dbReference type="Gene3D" id="3.40.525.10">
    <property type="entry name" value="CRAL-TRIO lipid binding domain"/>
    <property type="match status" value="1"/>
</dbReference>